<dbReference type="InterPro" id="IPR028082">
    <property type="entry name" value="Peripla_BP_I"/>
</dbReference>
<keyword evidence="6" id="KW-1185">Reference proteome</keyword>
<dbReference type="RefSeq" id="WP_062494875.1">
    <property type="nucleotide sequence ID" value="NZ_BOVJ01000171.1"/>
</dbReference>
<evidence type="ECO:0000313" key="5">
    <source>
        <dbReference type="EMBL" id="GIQ66239.1"/>
    </source>
</evidence>
<keyword evidence="2" id="KW-0238">DNA-binding</keyword>
<feature type="domain" description="HTH lacI-type" evidence="4">
    <location>
        <begin position="2"/>
        <end position="52"/>
    </location>
</feature>
<reference evidence="5 6" key="1">
    <citation type="submission" date="2021-04" db="EMBL/GenBank/DDBJ databases">
        <title>Draft genome sequence of Paenibacillus cisolokensis, LC2-13A.</title>
        <authorList>
            <person name="Uke A."/>
            <person name="Chhe C."/>
            <person name="Baramee S."/>
            <person name="Kosugi A."/>
        </authorList>
    </citation>
    <scope>NUCLEOTIDE SEQUENCE [LARGE SCALE GENOMIC DNA]</scope>
    <source>
        <strain evidence="5 6">LC2-13A</strain>
    </source>
</reference>
<accession>A0ABQ4NDE6</accession>
<dbReference type="Proteomes" id="UP000680304">
    <property type="component" value="Unassembled WGS sequence"/>
</dbReference>
<dbReference type="SUPFAM" id="SSF47413">
    <property type="entry name" value="lambda repressor-like DNA-binding domains"/>
    <property type="match status" value="1"/>
</dbReference>
<dbReference type="CDD" id="cd01392">
    <property type="entry name" value="HTH_LacI"/>
    <property type="match status" value="1"/>
</dbReference>
<dbReference type="EMBL" id="BOVJ01000171">
    <property type="protein sequence ID" value="GIQ66239.1"/>
    <property type="molecule type" value="Genomic_DNA"/>
</dbReference>
<organism evidence="5 6">
    <name type="scientific">Paenibacillus cisolokensis</name>
    <dbReference type="NCBI Taxonomy" id="1658519"/>
    <lineage>
        <taxon>Bacteria</taxon>
        <taxon>Bacillati</taxon>
        <taxon>Bacillota</taxon>
        <taxon>Bacilli</taxon>
        <taxon>Bacillales</taxon>
        <taxon>Paenibacillaceae</taxon>
        <taxon>Paenibacillus</taxon>
    </lineage>
</organism>
<dbReference type="InterPro" id="IPR010982">
    <property type="entry name" value="Lambda_DNA-bd_dom_sf"/>
</dbReference>
<dbReference type="Gene3D" id="1.10.260.40">
    <property type="entry name" value="lambda repressor-like DNA-binding domains"/>
    <property type="match status" value="1"/>
</dbReference>
<dbReference type="PROSITE" id="PS00356">
    <property type="entry name" value="HTH_LACI_1"/>
    <property type="match status" value="1"/>
</dbReference>
<sequence>MATIKDIARLANVSIATVSRVLNYDPTISVSDETRKRIFEVAQEMNYKTLRERSGQSGKERYRIGLLNWYSDQEEMLDPYYMAIRLGVEKECAQRQMELVKMTGQAGDSRPDRSGESFDGIVAIGRFDSDDLDMLPAGCDNVVFVDSSPDDQRYDSVVIDLPKAVGEVVDHLVRYGHRNIGYIGGRNMVNGKRVRDERELVFGERLRELGLFRPEFVYTGAKLFSEDGYKLMKEALAGGEMPTAFFIENDSMAVGALRALHEAKVSVPEDVSIVGFNDIAISEFLHPPLTTVKVHMEFMGETAVELLAERLATKRDIAKKVVLPTSLTVRDSTARVEETGSAGGGKA</sequence>
<keyword evidence="1" id="KW-0805">Transcription regulation</keyword>
<dbReference type="CDD" id="cd01544">
    <property type="entry name" value="PBP1_GalR"/>
    <property type="match status" value="1"/>
</dbReference>
<gene>
    <name evidence="5" type="primary">galR</name>
    <name evidence="5" type="ORF">PACILC2_48070</name>
</gene>
<dbReference type="SMART" id="SM00354">
    <property type="entry name" value="HTH_LACI"/>
    <property type="match status" value="1"/>
</dbReference>
<evidence type="ECO:0000256" key="1">
    <source>
        <dbReference type="ARBA" id="ARBA00023015"/>
    </source>
</evidence>
<dbReference type="PROSITE" id="PS50932">
    <property type="entry name" value="HTH_LACI_2"/>
    <property type="match status" value="1"/>
</dbReference>
<dbReference type="SUPFAM" id="SSF53822">
    <property type="entry name" value="Periplasmic binding protein-like I"/>
    <property type="match status" value="1"/>
</dbReference>
<proteinExistence type="predicted"/>
<dbReference type="Pfam" id="PF00356">
    <property type="entry name" value="LacI"/>
    <property type="match status" value="1"/>
</dbReference>
<dbReference type="InterPro" id="IPR046335">
    <property type="entry name" value="LacI/GalR-like_sensor"/>
</dbReference>
<dbReference type="Pfam" id="PF13377">
    <property type="entry name" value="Peripla_BP_3"/>
    <property type="match status" value="1"/>
</dbReference>
<comment type="caution">
    <text evidence="5">The sequence shown here is derived from an EMBL/GenBank/DDBJ whole genome shotgun (WGS) entry which is preliminary data.</text>
</comment>
<dbReference type="PANTHER" id="PTHR30146:SF149">
    <property type="entry name" value="HTH-TYPE TRANSCRIPTIONAL REGULATOR EBGR"/>
    <property type="match status" value="1"/>
</dbReference>
<evidence type="ECO:0000259" key="4">
    <source>
        <dbReference type="PROSITE" id="PS50932"/>
    </source>
</evidence>
<dbReference type="PANTHER" id="PTHR30146">
    <property type="entry name" value="LACI-RELATED TRANSCRIPTIONAL REPRESSOR"/>
    <property type="match status" value="1"/>
</dbReference>
<keyword evidence="3" id="KW-0804">Transcription</keyword>
<evidence type="ECO:0000256" key="3">
    <source>
        <dbReference type="ARBA" id="ARBA00023163"/>
    </source>
</evidence>
<dbReference type="PRINTS" id="PR00036">
    <property type="entry name" value="HTHLACI"/>
</dbReference>
<dbReference type="InterPro" id="IPR000843">
    <property type="entry name" value="HTH_LacI"/>
</dbReference>
<evidence type="ECO:0000313" key="6">
    <source>
        <dbReference type="Proteomes" id="UP000680304"/>
    </source>
</evidence>
<protein>
    <submittedName>
        <fullName evidence="5">LacI family transcriptional regulator</fullName>
    </submittedName>
</protein>
<name>A0ABQ4NDE6_9BACL</name>
<evidence type="ECO:0000256" key="2">
    <source>
        <dbReference type="ARBA" id="ARBA00023125"/>
    </source>
</evidence>
<dbReference type="Gene3D" id="3.40.50.2300">
    <property type="match status" value="2"/>
</dbReference>